<proteinExistence type="predicted"/>
<dbReference type="InterPro" id="IPR047650">
    <property type="entry name" value="Transpos_IS110"/>
</dbReference>
<sequence>MFEHTFIGLDVHAVNVVGHALSPGTGEISAHTMAADPAMVLEWVRRFEPPLKVVYESGPTGFVLARHLRAAGIDCVVAASSKLLRAPGDRIKTDRRDARVLAEMLAVGSVTEVRIPDPDEEALRDLSRLRSGAAKDLAHARQQVNAVLLRHGIRYPKDTRWTQEHRQWLIAQRFSEPALQFTYEADVEQAELLAAKLSRIDKQVAATAAACRYASVIDALMCLRGIQLTTAFGLAVEIGDWTRFTGSSIGSYLGLVPSEESSGQSRHQGPITKAGNTYARKLLIEAAWVHRRPYTRPGDRLLRQLDLVAPATRIRALEGNHRLHRKWEHFDERHKMPVKANAAIARELAGWCWSLAAPLQQGERMNAA</sequence>
<accession>A0A4R5K0W2</accession>
<dbReference type="NCBIfam" id="NF033542">
    <property type="entry name" value="transpos_IS110"/>
    <property type="match status" value="1"/>
</dbReference>
<dbReference type="PANTHER" id="PTHR33055">
    <property type="entry name" value="TRANSPOSASE FOR INSERTION SEQUENCE ELEMENT IS1111A"/>
    <property type="match status" value="1"/>
</dbReference>
<evidence type="ECO:0000259" key="2">
    <source>
        <dbReference type="Pfam" id="PF02371"/>
    </source>
</evidence>
<feature type="domain" description="Transposase IS116/IS110/IS902 C-terminal" evidence="2">
    <location>
        <begin position="219"/>
        <end position="291"/>
    </location>
</feature>
<comment type="caution">
    <text evidence="3">The sequence shown here is derived from an EMBL/GenBank/DDBJ whole genome shotgun (WGS) entry which is preliminary data.</text>
</comment>
<dbReference type="Proteomes" id="UP000295511">
    <property type="component" value="Unassembled WGS sequence"/>
</dbReference>
<dbReference type="GO" id="GO:0006313">
    <property type="term" value="P:DNA transposition"/>
    <property type="evidence" value="ECO:0007669"/>
    <property type="project" value="InterPro"/>
</dbReference>
<dbReference type="RefSeq" id="WP_133207162.1">
    <property type="nucleotide sequence ID" value="NZ_SMRU01000092.1"/>
</dbReference>
<dbReference type="OrthoDB" id="3191145at2"/>
<dbReference type="EMBL" id="SMRU01000092">
    <property type="protein sequence ID" value="TDF82898.1"/>
    <property type="molecule type" value="Genomic_DNA"/>
</dbReference>
<dbReference type="GO" id="GO:0004803">
    <property type="term" value="F:transposase activity"/>
    <property type="evidence" value="ECO:0007669"/>
    <property type="project" value="InterPro"/>
</dbReference>
<organism evidence="3 4">
    <name type="scientific">Arthrobacter terricola</name>
    <dbReference type="NCBI Taxonomy" id="2547396"/>
    <lineage>
        <taxon>Bacteria</taxon>
        <taxon>Bacillati</taxon>
        <taxon>Actinomycetota</taxon>
        <taxon>Actinomycetes</taxon>
        <taxon>Micrococcales</taxon>
        <taxon>Micrococcaceae</taxon>
        <taxon>Arthrobacter</taxon>
    </lineage>
</organism>
<keyword evidence="4" id="KW-1185">Reference proteome</keyword>
<protein>
    <submittedName>
        <fullName evidence="3">IS110 family transposase</fullName>
    </submittedName>
</protein>
<reference evidence="3 4" key="1">
    <citation type="submission" date="2019-03" db="EMBL/GenBank/DDBJ databases">
        <title>Whole genome sequence of Arthrobacter sp JH1-1.</title>
        <authorList>
            <person name="Trinh H.N."/>
        </authorList>
    </citation>
    <scope>NUCLEOTIDE SEQUENCE [LARGE SCALE GENOMIC DNA]</scope>
    <source>
        <strain evidence="3 4">JH1-1</strain>
    </source>
</reference>
<evidence type="ECO:0000313" key="4">
    <source>
        <dbReference type="Proteomes" id="UP000295511"/>
    </source>
</evidence>
<dbReference type="InterPro" id="IPR002525">
    <property type="entry name" value="Transp_IS110-like_N"/>
</dbReference>
<dbReference type="AlphaFoldDB" id="A0A4R5K0W2"/>
<feature type="domain" description="Transposase IS110-like N-terminal" evidence="1">
    <location>
        <begin position="7"/>
        <end position="150"/>
    </location>
</feature>
<name>A0A4R5K0W2_9MICC</name>
<evidence type="ECO:0000313" key="3">
    <source>
        <dbReference type="EMBL" id="TDF82898.1"/>
    </source>
</evidence>
<dbReference type="InterPro" id="IPR003346">
    <property type="entry name" value="Transposase_20"/>
</dbReference>
<dbReference type="Pfam" id="PF01548">
    <property type="entry name" value="DEDD_Tnp_IS110"/>
    <property type="match status" value="1"/>
</dbReference>
<dbReference type="PANTHER" id="PTHR33055:SF3">
    <property type="entry name" value="PUTATIVE TRANSPOSASE FOR IS117-RELATED"/>
    <property type="match status" value="1"/>
</dbReference>
<evidence type="ECO:0000259" key="1">
    <source>
        <dbReference type="Pfam" id="PF01548"/>
    </source>
</evidence>
<gene>
    <name evidence="3" type="ORF">E1809_26280</name>
</gene>
<dbReference type="Pfam" id="PF02371">
    <property type="entry name" value="Transposase_20"/>
    <property type="match status" value="1"/>
</dbReference>
<dbReference type="GO" id="GO:0003677">
    <property type="term" value="F:DNA binding"/>
    <property type="evidence" value="ECO:0007669"/>
    <property type="project" value="InterPro"/>
</dbReference>